<evidence type="ECO:0008006" key="4">
    <source>
        <dbReference type="Google" id="ProtNLM"/>
    </source>
</evidence>
<keyword evidence="1" id="KW-1133">Transmembrane helix</keyword>
<dbReference type="GO" id="GO:0005886">
    <property type="term" value="C:plasma membrane"/>
    <property type="evidence" value="ECO:0007669"/>
    <property type="project" value="InterPro"/>
</dbReference>
<keyword evidence="1" id="KW-0812">Transmembrane</keyword>
<comment type="caution">
    <text evidence="2">The sequence shown here is derived from an EMBL/GenBank/DDBJ whole genome shotgun (WGS) entry which is preliminary data.</text>
</comment>
<dbReference type="InterPro" id="IPR011726">
    <property type="entry name" value="KdpF"/>
</dbReference>
<dbReference type="GO" id="GO:0008556">
    <property type="term" value="F:P-type potassium transmembrane transporter activity"/>
    <property type="evidence" value="ECO:0007669"/>
    <property type="project" value="InterPro"/>
</dbReference>
<dbReference type="RefSeq" id="WP_192750594.1">
    <property type="nucleotide sequence ID" value="NZ_BAABJL010000147.1"/>
</dbReference>
<feature type="transmembrane region" description="Helical" evidence="1">
    <location>
        <begin position="6"/>
        <end position="24"/>
    </location>
</feature>
<gene>
    <name evidence="2" type="ORF">HEB94_003323</name>
</gene>
<evidence type="ECO:0000256" key="1">
    <source>
        <dbReference type="SAM" id="Phobius"/>
    </source>
</evidence>
<name>A0A927N0H6_9ACTN</name>
<accession>A0A927N0H6</accession>
<protein>
    <recommendedName>
        <fullName evidence="4">K+-transporting ATPase, KdpF subunit</fullName>
    </recommendedName>
</protein>
<keyword evidence="1" id="KW-0472">Membrane</keyword>
<evidence type="ECO:0000313" key="2">
    <source>
        <dbReference type="EMBL" id="MBE1606475.1"/>
    </source>
</evidence>
<reference evidence="2" key="1">
    <citation type="submission" date="2020-10" db="EMBL/GenBank/DDBJ databases">
        <title>Sequencing the genomes of 1000 actinobacteria strains.</title>
        <authorList>
            <person name="Klenk H.-P."/>
        </authorList>
    </citation>
    <scope>NUCLEOTIDE SEQUENCE</scope>
    <source>
        <strain evidence="2">DSM 45354</strain>
    </source>
</reference>
<sequence length="29" mass="3187">MSAVDGVLLILSIAVFLYLGVALFKAEWF</sequence>
<keyword evidence="3" id="KW-1185">Reference proteome</keyword>
<dbReference type="AlphaFoldDB" id="A0A927N0H6"/>
<dbReference type="Pfam" id="PF09604">
    <property type="entry name" value="Potass_KdpF"/>
    <property type="match status" value="1"/>
</dbReference>
<dbReference type="EMBL" id="JADBEM010000001">
    <property type="protein sequence ID" value="MBE1606475.1"/>
    <property type="molecule type" value="Genomic_DNA"/>
</dbReference>
<proteinExistence type="predicted"/>
<dbReference type="Proteomes" id="UP000638648">
    <property type="component" value="Unassembled WGS sequence"/>
</dbReference>
<organism evidence="2 3">
    <name type="scientific">Actinopolymorpha pittospori</name>
    <dbReference type="NCBI Taxonomy" id="648752"/>
    <lineage>
        <taxon>Bacteria</taxon>
        <taxon>Bacillati</taxon>
        <taxon>Actinomycetota</taxon>
        <taxon>Actinomycetes</taxon>
        <taxon>Propionibacteriales</taxon>
        <taxon>Actinopolymorphaceae</taxon>
        <taxon>Actinopolymorpha</taxon>
    </lineage>
</organism>
<evidence type="ECO:0000313" key="3">
    <source>
        <dbReference type="Proteomes" id="UP000638648"/>
    </source>
</evidence>